<dbReference type="Pfam" id="PF09954">
    <property type="entry name" value="DUF2188"/>
    <property type="match status" value="1"/>
</dbReference>
<dbReference type="RefSeq" id="WP_089000037.1">
    <property type="nucleotide sequence ID" value="NZ_JBEPBY010000006.1"/>
</dbReference>
<dbReference type="AlphaFoldDB" id="A0A1C5G864"/>
<sequence length="73" mass="7998">MKRNQYHVVPNGGGWKVEQGSQVVGTFDTKQLAVEAGRRAAHGNEPSQLVVHTSDGKIETEYTYQNDPYPPAG</sequence>
<gene>
    <name evidence="1" type="ORF">GA0070610_2349</name>
</gene>
<keyword evidence="2" id="KW-1185">Reference proteome</keyword>
<name>A0A1C5G864_MICEH</name>
<dbReference type="InterPro" id="IPR018691">
    <property type="entry name" value="DUF2188"/>
</dbReference>
<accession>A0A1C5G864</accession>
<evidence type="ECO:0000313" key="1">
    <source>
        <dbReference type="EMBL" id="SCG16094.1"/>
    </source>
</evidence>
<evidence type="ECO:0008006" key="3">
    <source>
        <dbReference type="Google" id="ProtNLM"/>
    </source>
</evidence>
<dbReference type="Proteomes" id="UP000198251">
    <property type="component" value="Chromosome I"/>
</dbReference>
<dbReference type="EMBL" id="LT607733">
    <property type="protein sequence ID" value="SCG16094.1"/>
    <property type="molecule type" value="Genomic_DNA"/>
</dbReference>
<dbReference type="GeneID" id="95802161"/>
<organism evidence="1 2">
    <name type="scientific">Micromonospora echinofusca</name>
    <dbReference type="NCBI Taxonomy" id="47858"/>
    <lineage>
        <taxon>Bacteria</taxon>
        <taxon>Bacillati</taxon>
        <taxon>Actinomycetota</taxon>
        <taxon>Actinomycetes</taxon>
        <taxon>Micromonosporales</taxon>
        <taxon>Micromonosporaceae</taxon>
        <taxon>Micromonospora</taxon>
    </lineage>
</organism>
<evidence type="ECO:0000313" key="2">
    <source>
        <dbReference type="Proteomes" id="UP000198251"/>
    </source>
</evidence>
<proteinExistence type="predicted"/>
<protein>
    <recommendedName>
        <fullName evidence="3">DUF2188 domain-containing protein</fullName>
    </recommendedName>
</protein>
<reference evidence="1 2" key="1">
    <citation type="submission" date="2016-06" db="EMBL/GenBank/DDBJ databases">
        <authorList>
            <person name="Kjaerup R.B."/>
            <person name="Dalgaard T.S."/>
            <person name="Juul-Madsen H.R."/>
        </authorList>
    </citation>
    <scope>NUCLEOTIDE SEQUENCE [LARGE SCALE GENOMIC DNA]</scope>
    <source>
        <strain evidence="1 2">DSM 43913</strain>
    </source>
</reference>